<protein>
    <submittedName>
        <fullName evidence="1">Uncharacterized protein</fullName>
    </submittedName>
</protein>
<reference evidence="1 2" key="1">
    <citation type="submission" date="2019-06" db="EMBL/GenBank/DDBJ databases">
        <authorList>
            <person name="Palmer J.M."/>
        </authorList>
    </citation>
    <scope>NUCLEOTIDE SEQUENCE [LARGE SCALE GENOMIC DNA]</scope>
    <source>
        <strain evidence="1 2">TWF102</strain>
    </source>
</reference>
<dbReference type="Proteomes" id="UP000475325">
    <property type="component" value="Unassembled WGS sequence"/>
</dbReference>
<organism evidence="1 2">
    <name type="scientific">Orbilia oligospora</name>
    <name type="common">Nematode-trapping fungus</name>
    <name type="synonym">Arthrobotrys oligospora</name>
    <dbReference type="NCBI Taxonomy" id="2813651"/>
    <lineage>
        <taxon>Eukaryota</taxon>
        <taxon>Fungi</taxon>
        <taxon>Dikarya</taxon>
        <taxon>Ascomycota</taxon>
        <taxon>Pezizomycotina</taxon>
        <taxon>Orbiliomycetes</taxon>
        <taxon>Orbiliales</taxon>
        <taxon>Orbiliaceae</taxon>
        <taxon>Orbilia</taxon>
    </lineage>
</organism>
<gene>
    <name evidence="1" type="ORF">TWF102_007078</name>
</gene>
<evidence type="ECO:0000313" key="1">
    <source>
        <dbReference type="EMBL" id="KAF3111410.1"/>
    </source>
</evidence>
<evidence type="ECO:0000313" key="2">
    <source>
        <dbReference type="Proteomes" id="UP000475325"/>
    </source>
</evidence>
<comment type="caution">
    <text evidence="1">The sequence shown here is derived from an EMBL/GenBank/DDBJ whole genome shotgun (WGS) entry which is preliminary data.</text>
</comment>
<dbReference type="EMBL" id="WIQW01000004">
    <property type="protein sequence ID" value="KAF3111410.1"/>
    <property type="molecule type" value="Genomic_DNA"/>
</dbReference>
<name>A0A7C8JM88_ORBOL</name>
<proteinExistence type="predicted"/>
<dbReference type="AlphaFoldDB" id="A0A7C8JM88"/>
<accession>A0A7C8JM88</accession>
<sequence>MATENQEFINGGGVRWILASEERASITSALRIEARIINHIKGNVMTRTRSICSGCGKHSGLDDMVHNAIMSGVHDGAFIVKILVDGSQSQNPSHGLQCSRCSESFEGVYDWHYCCWS</sequence>